<evidence type="ECO:0000313" key="3">
    <source>
        <dbReference type="EMBL" id="CAD6188347.1"/>
    </source>
</evidence>
<protein>
    <recommendedName>
        <fullName evidence="2">ZP domain-containing protein</fullName>
    </recommendedName>
</protein>
<dbReference type="PROSITE" id="PS51034">
    <property type="entry name" value="ZP_2"/>
    <property type="match status" value="1"/>
</dbReference>
<dbReference type="InterPro" id="IPR001507">
    <property type="entry name" value="ZP_dom"/>
</dbReference>
<comment type="caution">
    <text evidence="3">The sequence shown here is derived from an EMBL/GenBank/DDBJ whole genome shotgun (WGS) entry which is preliminary data.</text>
</comment>
<dbReference type="InterPro" id="IPR057475">
    <property type="entry name" value="CUT_C"/>
</dbReference>
<name>A0A8S1GYP3_9PELO</name>
<feature type="transmembrane region" description="Helical" evidence="1">
    <location>
        <begin position="579"/>
        <end position="603"/>
    </location>
</feature>
<keyword evidence="4" id="KW-1185">Reference proteome</keyword>
<evidence type="ECO:0000313" key="4">
    <source>
        <dbReference type="Proteomes" id="UP000835052"/>
    </source>
</evidence>
<proteinExistence type="predicted"/>
<dbReference type="Pfam" id="PF25301">
    <property type="entry name" value="CUT_C"/>
    <property type="match status" value="1"/>
</dbReference>
<dbReference type="InterPro" id="IPR042235">
    <property type="entry name" value="ZP-C_dom"/>
</dbReference>
<accession>A0A8S1GYP3</accession>
<sequence length="609" mass="67128">MRTVAALEMQLAVGRRAQRPLLLPLLLYIMRTARPQYVTPKYAEIRAVSAMCSSEGITASIDFDQPFAGKIYSLDYASVQDCLYYNNLDVDTVLFSIPAHRCGTKLMRTSRNVVDQMENRVYVQMDKDTQTAADKQFSFVCRLSEPPKSSSLPSKQFDQFKDFYARPIANSISTKLVPPQSVMTPVKSTSVSRVAAYSSDAHLGNWPIPGAQPYESSMKPVPSYPLAPAVPLPQPPPAHGVLPVLPALHPPLFPTVQPATPSPAGVYPTPPRSISSIGANSPNLPLFPQFQRAPPLPQLPLTTSTVLPPPIVPNMHVQQALVVPFSTVTTSPVKVDAHKWSEAYATQPPPSLARTFQVSTKDKVGTNYREETPKVDTTFSTDVVDNGIVEKPPAVLAGTQEVVAEPQVTLEIQQGEGPFAPPVSSAIRVGENISLVVKAKSFIPGAEDFDMFVHSCFATDGRGSTRIELVDKKGCVLRREFASELRRTKDPSLFMYYYLMIKAFKFPGPDDVYFSCTIEFTPYRNVPEICSSNVSRSRRDLPADQIKTLRLFDNVNVELENEELVEAIQEEEKRCSAEAALIVAVCSLMLASTISTSFAFYFYCKSLSK</sequence>
<dbReference type="OrthoDB" id="10068552at2759"/>
<keyword evidence="1" id="KW-0472">Membrane</keyword>
<evidence type="ECO:0000259" key="2">
    <source>
        <dbReference type="PROSITE" id="PS51034"/>
    </source>
</evidence>
<reference evidence="3" key="1">
    <citation type="submission" date="2020-10" db="EMBL/GenBank/DDBJ databases">
        <authorList>
            <person name="Kikuchi T."/>
        </authorList>
    </citation>
    <scope>NUCLEOTIDE SEQUENCE</scope>
    <source>
        <strain evidence="3">NKZ352</strain>
    </source>
</reference>
<dbReference type="PANTHER" id="PTHR46560">
    <property type="entry name" value="CYPHER, ISOFORM B"/>
    <property type="match status" value="1"/>
</dbReference>
<gene>
    <name evidence="3" type="ORF">CAUJ_LOCUS4266</name>
</gene>
<keyword evidence="1" id="KW-0812">Transmembrane</keyword>
<evidence type="ECO:0000256" key="1">
    <source>
        <dbReference type="SAM" id="Phobius"/>
    </source>
</evidence>
<dbReference type="PANTHER" id="PTHR46560:SF12">
    <property type="entry name" value="ZP DOMAIN-CONTAINING PROTEIN"/>
    <property type="match status" value="1"/>
</dbReference>
<dbReference type="AlphaFoldDB" id="A0A8S1GYP3"/>
<dbReference type="SMART" id="SM00241">
    <property type="entry name" value="ZP"/>
    <property type="match status" value="1"/>
</dbReference>
<dbReference type="Gene3D" id="2.60.40.4100">
    <property type="entry name" value="Zona pellucida, ZP-C domain"/>
    <property type="match status" value="1"/>
</dbReference>
<keyword evidence="1" id="KW-1133">Transmembrane helix</keyword>
<dbReference type="Proteomes" id="UP000835052">
    <property type="component" value="Unassembled WGS sequence"/>
</dbReference>
<dbReference type="EMBL" id="CAJGYM010000008">
    <property type="protein sequence ID" value="CAD6188347.1"/>
    <property type="molecule type" value="Genomic_DNA"/>
</dbReference>
<feature type="domain" description="ZP" evidence="2">
    <location>
        <begin position="51"/>
        <end position="537"/>
    </location>
</feature>
<organism evidence="3 4">
    <name type="scientific">Caenorhabditis auriculariae</name>
    <dbReference type="NCBI Taxonomy" id="2777116"/>
    <lineage>
        <taxon>Eukaryota</taxon>
        <taxon>Metazoa</taxon>
        <taxon>Ecdysozoa</taxon>
        <taxon>Nematoda</taxon>
        <taxon>Chromadorea</taxon>
        <taxon>Rhabditida</taxon>
        <taxon>Rhabditina</taxon>
        <taxon>Rhabditomorpha</taxon>
        <taxon>Rhabditoidea</taxon>
        <taxon>Rhabditidae</taxon>
        <taxon>Peloderinae</taxon>
        <taxon>Caenorhabditis</taxon>
    </lineage>
</organism>